<accession>A0A7J9KSW3</accession>
<proteinExistence type="predicted"/>
<organism evidence="1 2">
    <name type="scientific">Gossypium schwendimanii</name>
    <name type="common">Cotton</name>
    <dbReference type="NCBI Taxonomy" id="34291"/>
    <lineage>
        <taxon>Eukaryota</taxon>
        <taxon>Viridiplantae</taxon>
        <taxon>Streptophyta</taxon>
        <taxon>Embryophyta</taxon>
        <taxon>Tracheophyta</taxon>
        <taxon>Spermatophyta</taxon>
        <taxon>Magnoliopsida</taxon>
        <taxon>eudicotyledons</taxon>
        <taxon>Gunneridae</taxon>
        <taxon>Pentapetalae</taxon>
        <taxon>rosids</taxon>
        <taxon>malvids</taxon>
        <taxon>Malvales</taxon>
        <taxon>Malvaceae</taxon>
        <taxon>Malvoideae</taxon>
        <taxon>Gossypium</taxon>
    </lineage>
</organism>
<dbReference type="Proteomes" id="UP000593576">
    <property type="component" value="Unassembled WGS sequence"/>
</dbReference>
<feature type="non-terminal residue" evidence="1">
    <location>
        <position position="51"/>
    </location>
</feature>
<reference evidence="1 2" key="1">
    <citation type="journal article" date="2019" name="Genome Biol. Evol.">
        <title>Insights into the evolution of the New World diploid cottons (Gossypium, subgenus Houzingenia) based on genome sequencing.</title>
        <authorList>
            <person name="Grover C.E."/>
            <person name="Arick M.A. 2nd"/>
            <person name="Thrash A."/>
            <person name="Conover J.L."/>
            <person name="Sanders W.S."/>
            <person name="Peterson D.G."/>
            <person name="Frelichowski J.E."/>
            <person name="Scheffler J.A."/>
            <person name="Scheffler B.E."/>
            <person name="Wendel J.F."/>
        </authorList>
    </citation>
    <scope>NUCLEOTIDE SEQUENCE [LARGE SCALE GENOMIC DNA]</scope>
    <source>
        <strain evidence="1">1</strain>
        <tissue evidence="1">Leaf</tissue>
    </source>
</reference>
<keyword evidence="2" id="KW-1185">Reference proteome</keyword>
<evidence type="ECO:0000313" key="1">
    <source>
        <dbReference type="EMBL" id="MBA0849547.1"/>
    </source>
</evidence>
<dbReference type="AlphaFoldDB" id="A0A7J9KSW3"/>
<protein>
    <submittedName>
        <fullName evidence="1">Uncharacterized protein</fullName>
    </submittedName>
</protein>
<sequence>MIRRREQTIKAGEEGNEDLLGILVESNIREMEAKNMGMSIEDVIEECKLFY</sequence>
<gene>
    <name evidence="1" type="ORF">Goshw_017321</name>
</gene>
<name>A0A7J9KSW3_GOSSC</name>
<evidence type="ECO:0000313" key="2">
    <source>
        <dbReference type="Proteomes" id="UP000593576"/>
    </source>
</evidence>
<comment type="caution">
    <text evidence="1">The sequence shown here is derived from an EMBL/GenBank/DDBJ whole genome shotgun (WGS) entry which is preliminary data.</text>
</comment>
<dbReference type="OrthoDB" id="1470350at2759"/>
<dbReference type="Gene3D" id="1.20.120.990">
    <property type="entry name" value="Glycosyltransferase family 88, C-terminal domain"/>
    <property type="match status" value="1"/>
</dbReference>
<dbReference type="EMBL" id="JABFAF010000002">
    <property type="protein sequence ID" value="MBA0849547.1"/>
    <property type="molecule type" value="Genomic_DNA"/>
</dbReference>